<evidence type="ECO:0000256" key="1">
    <source>
        <dbReference type="SAM" id="MobiDB-lite"/>
    </source>
</evidence>
<comment type="caution">
    <text evidence="2">The sequence shown here is derived from an EMBL/GenBank/DDBJ whole genome shotgun (WGS) entry which is preliminary data.</text>
</comment>
<proteinExistence type="predicted"/>
<protein>
    <submittedName>
        <fullName evidence="2">Uncharacterized protein</fullName>
    </submittedName>
</protein>
<sequence length="270" mass="29817">MSWKDKFLGVGSAILARNIWNLAMEVTEIRLSRLLVFMYKMRILKAIGSMVGNMENFDFKIDSRTRGRFARMAVFINLDRPLVSQLCPLVVVDPFSESGKELTIVNLREVKIGKKAISGSRFSALNGVGEMVGDECGSSEFSSDNGSTNVTLDDAVLDPGKHSAVTFKENTNLNKDGALSEADFSNGYIDNSSSKSIGGKAALVYIIQKLNQTIRDRRDKFKLVGITRISFPNFMNSMVKLINDQLSNEVGKDSSPSDGKWLEEVGLPKQ</sequence>
<gene>
    <name evidence="2" type="ORF">Golax_022634</name>
</gene>
<accession>A0A7J9B4V3</accession>
<reference evidence="2 3" key="1">
    <citation type="journal article" date="2019" name="Genome Biol. Evol.">
        <title>Insights into the evolution of the New World diploid cottons (Gossypium, subgenus Houzingenia) based on genome sequencing.</title>
        <authorList>
            <person name="Grover C.E."/>
            <person name="Arick M.A. 2nd"/>
            <person name="Thrash A."/>
            <person name="Conover J.L."/>
            <person name="Sanders W.S."/>
            <person name="Peterson D.G."/>
            <person name="Frelichowski J.E."/>
            <person name="Scheffler J.A."/>
            <person name="Scheffler B.E."/>
            <person name="Wendel J.F."/>
        </authorList>
    </citation>
    <scope>NUCLEOTIDE SEQUENCE [LARGE SCALE GENOMIC DNA]</scope>
    <source>
        <strain evidence="2">4</strain>
        <tissue evidence="2">Leaf</tissue>
    </source>
</reference>
<dbReference type="EMBL" id="JABEZV010449407">
    <property type="protein sequence ID" value="MBA0731365.1"/>
    <property type="molecule type" value="Genomic_DNA"/>
</dbReference>
<feature type="region of interest" description="Disordered" evidence="1">
    <location>
        <begin position="248"/>
        <end position="270"/>
    </location>
</feature>
<organism evidence="2 3">
    <name type="scientific">Gossypium laxum</name>
    <dbReference type="NCBI Taxonomy" id="34288"/>
    <lineage>
        <taxon>Eukaryota</taxon>
        <taxon>Viridiplantae</taxon>
        <taxon>Streptophyta</taxon>
        <taxon>Embryophyta</taxon>
        <taxon>Tracheophyta</taxon>
        <taxon>Spermatophyta</taxon>
        <taxon>Magnoliopsida</taxon>
        <taxon>eudicotyledons</taxon>
        <taxon>Gunneridae</taxon>
        <taxon>Pentapetalae</taxon>
        <taxon>rosids</taxon>
        <taxon>malvids</taxon>
        <taxon>Malvales</taxon>
        <taxon>Malvaceae</taxon>
        <taxon>Malvoideae</taxon>
        <taxon>Gossypium</taxon>
    </lineage>
</organism>
<dbReference type="AlphaFoldDB" id="A0A7J9B4V3"/>
<evidence type="ECO:0000313" key="3">
    <source>
        <dbReference type="Proteomes" id="UP000593574"/>
    </source>
</evidence>
<name>A0A7J9B4V3_9ROSI</name>
<evidence type="ECO:0000313" key="2">
    <source>
        <dbReference type="EMBL" id="MBA0731365.1"/>
    </source>
</evidence>
<dbReference type="Proteomes" id="UP000593574">
    <property type="component" value="Unassembled WGS sequence"/>
</dbReference>
<keyword evidence="3" id="KW-1185">Reference proteome</keyword>